<keyword evidence="1" id="KW-1133">Transmembrane helix</keyword>
<accession>A0AA49JIE8</accession>
<proteinExistence type="predicted"/>
<dbReference type="EMBL" id="CP120682">
    <property type="protein sequence ID" value="WKN34692.1"/>
    <property type="molecule type" value="Genomic_DNA"/>
</dbReference>
<gene>
    <name evidence="3" type="ORF">K4G66_20165</name>
</gene>
<feature type="transmembrane region" description="Helical" evidence="1">
    <location>
        <begin position="305"/>
        <end position="326"/>
    </location>
</feature>
<dbReference type="AlphaFoldDB" id="A0AA49JIE8"/>
<dbReference type="PANTHER" id="PTHR37312:SF1">
    <property type="entry name" value="MEMBRANE-BOUND ACYLTRANSFERASE YKRP-RELATED"/>
    <property type="match status" value="1"/>
</dbReference>
<organism evidence="3">
    <name type="scientific">Roseihalotalea indica</name>
    <dbReference type="NCBI Taxonomy" id="2867963"/>
    <lineage>
        <taxon>Bacteria</taxon>
        <taxon>Pseudomonadati</taxon>
        <taxon>Bacteroidota</taxon>
        <taxon>Cytophagia</taxon>
        <taxon>Cytophagales</taxon>
        <taxon>Catalimonadaceae</taxon>
        <taxon>Roseihalotalea</taxon>
    </lineage>
</organism>
<keyword evidence="1" id="KW-0812">Transmembrane</keyword>
<sequence>MKSNRIEFWDFLKGIGIFLVVWGHCMVPRSAYIYSFHMPLFFFISGYFHRNDDTRTFLLKKINRLIIPFFFFYIVSWSFYFLLMIGSDTEQTIIKDHLFNLPYMLLGVPRNGGNDTIWFLSCLFSVSIIYHFLTINIHKTYLQTIVVACIGLIGYLTAIYQISLPYKLHVACSTLLFYHIGYVFYSNHRSVVPSIKNLNWNKFILILLSLILFHISVNYINVTNFSIEKVNTVNNEMGDYFLFLISALAGTACYFLISVKANYQTFINYIGRNSLIILAVHKPLINLVYRANNSFNIGVDLEHSIIAFVLAILLVLLSVAFIEFFNKVTPKLIGIKPFFDIIPEKNQKRNV</sequence>
<feature type="domain" description="Acyltransferase 3" evidence="2">
    <location>
        <begin position="7"/>
        <end position="318"/>
    </location>
</feature>
<reference evidence="3" key="1">
    <citation type="journal article" date="2023" name="Comput. Struct. Biotechnol. J.">
        <title>Discovery of a novel marine Bacteroidetes with a rich repertoire of carbohydrate-active enzymes.</title>
        <authorList>
            <person name="Chen B."/>
            <person name="Liu G."/>
            <person name="Chen Q."/>
            <person name="Wang H."/>
            <person name="Liu L."/>
            <person name="Tang K."/>
        </authorList>
    </citation>
    <scope>NUCLEOTIDE SEQUENCE</scope>
    <source>
        <strain evidence="3">TK19036</strain>
    </source>
</reference>
<protein>
    <submittedName>
        <fullName evidence="3">Acyltransferase family protein</fullName>
    </submittedName>
</protein>
<dbReference type="GO" id="GO:0016747">
    <property type="term" value="F:acyltransferase activity, transferring groups other than amino-acyl groups"/>
    <property type="evidence" value="ECO:0007669"/>
    <property type="project" value="InterPro"/>
</dbReference>
<keyword evidence="3" id="KW-0012">Acyltransferase</keyword>
<keyword evidence="1" id="KW-0472">Membrane</keyword>
<evidence type="ECO:0000259" key="2">
    <source>
        <dbReference type="Pfam" id="PF01757"/>
    </source>
</evidence>
<evidence type="ECO:0000256" key="1">
    <source>
        <dbReference type="SAM" id="Phobius"/>
    </source>
</evidence>
<feature type="transmembrane region" description="Helical" evidence="1">
    <location>
        <begin position="62"/>
        <end position="83"/>
    </location>
</feature>
<keyword evidence="3" id="KW-0808">Transferase</keyword>
<reference evidence="3" key="2">
    <citation type="journal article" date="2024" name="Antonie Van Leeuwenhoek">
        <title>Roseihalotalea indica gen. nov., sp. nov., a halophilic Bacteroidetes from mesopelagic Southwest Indian Ocean with higher carbohydrate metabolic potential.</title>
        <authorList>
            <person name="Chen B."/>
            <person name="Zhang M."/>
            <person name="Lin D."/>
            <person name="Ye J."/>
            <person name="Tang K."/>
        </authorList>
    </citation>
    <scope>NUCLEOTIDE SEQUENCE</scope>
    <source>
        <strain evidence="3">TK19036</strain>
    </source>
</reference>
<feature type="transmembrane region" description="Helical" evidence="1">
    <location>
        <begin position="140"/>
        <end position="162"/>
    </location>
</feature>
<dbReference type="InterPro" id="IPR052734">
    <property type="entry name" value="Nod_factor_acetyltransferase"/>
</dbReference>
<dbReference type="PANTHER" id="PTHR37312">
    <property type="entry name" value="MEMBRANE-BOUND ACYLTRANSFERASE YKRP-RELATED"/>
    <property type="match status" value="1"/>
</dbReference>
<feature type="transmembrane region" description="Helical" evidence="1">
    <location>
        <begin position="31"/>
        <end position="50"/>
    </location>
</feature>
<dbReference type="InterPro" id="IPR002656">
    <property type="entry name" value="Acyl_transf_3_dom"/>
</dbReference>
<feature type="transmembrane region" description="Helical" evidence="1">
    <location>
        <begin position="200"/>
        <end position="220"/>
    </location>
</feature>
<feature type="transmembrane region" description="Helical" evidence="1">
    <location>
        <begin position="240"/>
        <end position="259"/>
    </location>
</feature>
<dbReference type="Pfam" id="PF01757">
    <property type="entry name" value="Acyl_transf_3"/>
    <property type="match status" value="1"/>
</dbReference>
<name>A0AA49JIE8_9BACT</name>
<evidence type="ECO:0000313" key="3">
    <source>
        <dbReference type="EMBL" id="WKN34692.1"/>
    </source>
</evidence>
<feature type="transmembrane region" description="Helical" evidence="1">
    <location>
        <begin position="116"/>
        <end position="133"/>
    </location>
</feature>
<feature type="transmembrane region" description="Helical" evidence="1">
    <location>
        <begin position="168"/>
        <end position="188"/>
    </location>
</feature>
<feature type="transmembrane region" description="Helical" evidence="1">
    <location>
        <begin position="266"/>
        <end position="285"/>
    </location>
</feature>